<feature type="domain" description="Squalene cyclase C-terminal" evidence="4">
    <location>
        <begin position="323"/>
        <end position="657"/>
    </location>
</feature>
<name>A0ABR1R166_9PEZI</name>
<sequence length="672" mass="74606">MDMENLSLRLEAEEALEQAVQFSFDEQKEDGHWVAETSSDATFTSEYVMFKYAVGLDLKADGDAIKLWLLRDQKQDGSWGLAPELPGNISTTTEAYLALKILGVSSDEKAMLKARDFMIQSGGVAKARFFTRFFLATFGLFPWAAIPQIPAELILLPASSPLNIYTLSSWARSTMIPVLIVAHHKPLYALPNGRSSDNDFLDELWVDPKNKNIPFAPPLSKLFWESDWIQLFFTAADKVLAFAGGLRNFPTRRTALTRCVEWLLEHQEAEGDWAGFFPPMHGSVWALLLEGYPLDHDVIKRGLSALERLAVQDEGGKRLTATVSPVWDTSLMAVSMCDAGVGSDPRMCKAAEWLQCRQLMGPEGDWRVYSPCQQPGGWSFQYHNRWYPDVDDTAVVVMALAKQDHHFVESDSCVHALTWIMGMQNHDGGWGAFDCYNDKLWLHKIPFSDMDSLCDPSTADVTGRILECFGLMLSYGTKRLGEPMEARLAASAARAVDYLLKEQEKTGPWWGRWGSNYIYGTGNVLRGLVHFGRSDPKVCSSLETAVAWFESVQNADGGWGETLASYEFPKLAGRGGPSNAAQTAWALQSLLLFRPASSRAIQGGISWLVSNQTVESGHGGASWPADFYTGTGFPGVLYLGYPLYHHAFPVMALSKYLAAQKGVVRRELKVEG</sequence>
<keyword evidence="2 3" id="KW-0413">Isomerase</keyword>
<dbReference type="Pfam" id="PF13249">
    <property type="entry name" value="SQHop_cyclase_N"/>
    <property type="match status" value="1"/>
</dbReference>
<comment type="similarity">
    <text evidence="3">Belongs to the terpene cyclase/mutase family.</text>
</comment>
<organism evidence="6 7">
    <name type="scientific">Apiospora marii</name>
    <dbReference type="NCBI Taxonomy" id="335849"/>
    <lineage>
        <taxon>Eukaryota</taxon>
        <taxon>Fungi</taxon>
        <taxon>Dikarya</taxon>
        <taxon>Ascomycota</taxon>
        <taxon>Pezizomycotina</taxon>
        <taxon>Sordariomycetes</taxon>
        <taxon>Xylariomycetidae</taxon>
        <taxon>Amphisphaeriales</taxon>
        <taxon>Apiosporaceae</taxon>
        <taxon>Apiospora</taxon>
    </lineage>
</organism>
<dbReference type="Gene3D" id="1.50.10.20">
    <property type="match status" value="2"/>
</dbReference>
<dbReference type="Pfam" id="PF13243">
    <property type="entry name" value="SQHop_cyclase_C"/>
    <property type="match status" value="1"/>
</dbReference>
<dbReference type="InterPro" id="IPR006400">
    <property type="entry name" value="Hopene-cyclase"/>
</dbReference>
<evidence type="ECO:0000256" key="2">
    <source>
        <dbReference type="ARBA" id="ARBA00023235"/>
    </source>
</evidence>
<reference evidence="6 7" key="1">
    <citation type="submission" date="2023-01" db="EMBL/GenBank/DDBJ databases">
        <title>Analysis of 21 Apiospora genomes using comparative genomics revels a genus with tremendous synthesis potential of carbohydrate active enzymes and secondary metabolites.</title>
        <authorList>
            <person name="Sorensen T."/>
        </authorList>
    </citation>
    <scope>NUCLEOTIDE SEQUENCE [LARGE SCALE GENOMIC DNA]</scope>
    <source>
        <strain evidence="6 7">CBS 20057</strain>
    </source>
</reference>
<dbReference type="SFLD" id="SFLDG01016">
    <property type="entry name" value="Prenyltransferase_Like_2"/>
    <property type="match status" value="1"/>
</dbReference>
<keyword evidence="1" id="KW-0677">Repeat</keyword>
<evidence type="ECO:0000256" key="1">
    <source>
        <dbReference type="ARBA" id="ARBA00022737"/>
    </source>
</evidence>
<dbReference type="Proteomes" id="UP001396898">
    <property type="component" value="Unassembled WGS sequence"/>
</dbReference>
<keyword evidence="7" id="KW-1185">Reference proteome</keyword>
<evidence type="ECO:0000259" key="5">
    <source>
        <dbReference type="Pfam" id="PF13249"/>
    </source>
</evidence>
<dbReference type="NCBIfam" id="TIGR01787">
    <property type="entry name" value="squalene_cyclas"/>
    <property type="match status" value="1"/>
</dbReference>
<evidence type="ECO:0000256" key="3">
    <source>
        <dbReference type="RuleBase" id="RU362003"/>
    </source>
</evidence>
<dbReference type="PANTHER" id="PTHR11764">
    <property type="entry name" value="TERPENE CYCLASE/MUTASE FAMILY MEMBER"/>
    <property type="match status" value="1"/>
</dbReference>
<proteinExistence type="inferred from homology"/>
<dbReference type="InterPro" id="IPR032696">
    <property type="entry name" value="SQ_cyclase_C"/>
</dbReference>
<evidence type="ECO:0000313" key="7">
    <source>
        <dbReference type="Proteomes" id="UP001396898"/>
    </source>
</evidence>
<evidence type="ECO:0000259" key="4">
    <source>
        <dbReference type="Pfam" id="PF13243"/>
    </source>
</evidence>
<dbReference type="SUPFAM" id="SSF48239">
    <property type="entry name" value="Terpenoid cyclases/Protein prenyltransferases"/>
    <property type="match status" value="2"/>
</dbReference>
<dbReference type="PANTHER" id="PTHR11764:SF82">
    <property type="entry name" value="TERPENE CYCLASE_MUTASE FAMILY MEMBER"/>
    <property type="match status" value="1"/>
</dbReference>
<dbReference type="InterPro" id="IPR018333">
    <property type="entry name" value="Squalene_cyclase"/>
</dbReference>
<dbReference type="NCBIfam" id="TIGR01507">
    <property type="entry name" value="hopene_cyclase"/>
    <property type="match status" value="1"/>
</dbReference>
<dbReference type="InterPro" id="IPR008930">
    <property type="entry name" value="Terpenoid_cyclase/PrenylTrfase"/>
</dbReference>
<evidence type="ECO:0000313" key="6">
    <source>
        <dbReference type="EMBL" id="KAK7994651.1"/>
    </source>
</evidence>
<gene>
    <name evidence="6" type="ORF">PG991_016239</name>
</gene>
<protein>
    <recommendedName>
        <fullName evidence="3">Terpene cyclase/mutase family member</fullName>
        <ecNumber evidence="3">5.4.99.-</ecNumber>
    </recommendedName>
</protein>
<dbReference type="EC" id="5.4.99.-" evidence="3"/>
<feature type="domain" description="Squalene cyclase N-terminal" evidence="5">
    <location>
        <begin position="17"/>
        <end position="314"/>
    </location>
</feature>
<accession>A0ABR1R166</accession>
<comment type="caution">
    <text evidence="6">The sequence shown here is derived from an EMBL/GenBank/DDBJ whole genome shotgun (WGS) entry which is preliminary data.</text>
</comment>
<dbReference type="EMBL" id="JAQQWI010000024">
    <property type="protein sequence ID" value="KAK7994651.1"/>
    <property type="molecule type" value="Genomic_DNA"/>
</dbReference>
<dbReference type="InterPro" id="IPR032697">
    <property type="entry name" value="SQ_cyclase_N"/>
</dbReference>